<dbReference type="RefSeq" id="XP_004223053.1">
    <property type="nucleotide sequence ID" value="XM_004223005.1"/>
</dbReference>
<feature type="chain" id="PRO_5003897215" description="Secreted ookinete protein" evidence="2">
    <location>
        <begin position="24"/>
        <end position="862"/>
    </location>
</feature>
<feature type="region of interest" description="Disordered" evidence="1">
    <location>
        <begin position="595"/>
        <end position="626"/>
    </location>
</feature>
<feature type="compositionally biased region" description="Basic and acidic residues" evidence="1">
    <location>
        <begin position="144"/>
        <end position="156"/>
    </location>
</feature>
<name>K6UDS4_PLACD</name>
<evidence type="ECO:0000313" key="4">
    <source>
        <dbReference type="Proteomes" id="UP000006319"/>
    </source>
</evidence>
<evidence type="ECO:0000313" key="3">
    <source>
        <dbReference type="EMBL" id="GAB67106.1"/>
    </source>
</evidence>
<dbReference type="VEuPathDB" id="PlasmoDB:PCYB_111270"/>
<sequence length="862" mass="96505">MGKFNILATIFCFVLFCLPDLYCGTFHDKKINLKIELVDKDLLLSHEHLKKEKNIVQNGKKIKIKIFEKIKENVLERALVVQEVDKIKGLSESKRGSAASLQNLSGDAGDDGADRTDDNGDDSANDNDDDDNGNDAASAGGEHAGSEEEIPAHDASDMKVISTEESTENDVHMLRKVYQKKSDEESTTYCYMRYTFNLNLDKLSENNKSELFKGLDKSLDYMSFLPKEDQVSDTEEILDHEYKQLDKSTESNDSILSSVELRNGNFNLNSCPNSEYAETIDDIVSYLESASSRFIIPSSIKNKLLSERDLLKGCDEVEAGDASSTDNAPDANAEKFALYEILTNLKDSFMMKKKVINLLRNGSTNAEDANSDRVAEKDLDEIFIDSVEQTFDCYEVLKGSQRLDSILASEEGKTLVEESPNTKEVDIKIHDFRYAPGETSEENSLASGDDKDKCEVFFRAILQSEVFADDSTFSRNYVSTKLSSAFMGDDSQMGVTASERDTPKEDTSNWQESQKVFADTASFVDTSTGMISYEMDDEGEEVDADEVEVDEEEDYNEDDCKKECNMECNGECDREYDGEDIRECYTECDMECGKECDMDGDDDEDDDDDEEYGDDNDGDDDEKQGEKFREKFCAEPDLSSLGMKDLLGNLLKKGSEHLIDKATNKVSSVIGENFNMDELSKKANKMVGKIKEASKKGSMKYKEAKKGVKKFLTKAKLVSKKNVDKLKKEAKSGFENLKDVGMDGFRKLKDAAKREGKRLKREGKEFVDKAVHVGKDAIDKVKKVTKKGIDKGEKKVKKMKKVVKKGIDKAEEVAKKGMDMAEEVAKKGMDIAQEVAKAGVKKVKKGIDKAEKVAKKGMERHE</sequence>
<dbReference type="Proteomes" id="UP000006319">
    <property type="component" value="Chromosome 11"/>
</dbReference>
<dbReference type="EMBL" id="DF157103">
    <property type="protein sequence ID" value="GAB67106.1"/>
    <property type="molecule type" value="Genomic_DNA"/>
</dbReference>
<evidence type="ECO:0008006" key="5">
    <source>
        <dbReference type="Google" id="ProtNLM"/>
    </source>
</evidence>
<proteinExistence type="predicted"/>
<dbReference type="eggNOG" id="ENOG502S8TS">
    <property type="taxonomic scope" value="Eukaryota"/>
</dbReference>
<keyword evidence="4" id="KW-1185">Reference proteome</keyword>
<dbReference type="PhylomeDB" id="K6UDS4"/>
<accession>K6UDS4</accession>
<feature type="compositionally biased region" description="Acidic residues" evidence="1">
    <location>
        <begin position="598"/>
        <end position="623"/>
    </location>
</feature>
<feature type="compositionally biased region" description="Acidic residues" evidence="1">
    <location>
        <begin position="119"/>
        <end position="133"/>
    </location>
</feature>
<dbReference type="KEGG" id="pcy:PCYB_111270"/>
<evidence type="ECO:0000256" key="1">
    <source>
        <dbReference type="SAM" id="MobiDB-lite"/>
    </source>
</evidence>
<reference evidence="3 4" key="1">
    <citation type="journal article" date="2012" name="Nat. Genet.">
        <title>Plasmodium cynomolgi genome sequences provide insight into Plasmodium vivax and the monkey malaria clade.</title>
        <authorList>
            <person name="Tachibana S."/>
            <person name="Sullivan S.A."/>
            <person name="Kawai S."/>
            <person name="Nakamura S."/>
            <person name="Kim H.R."/>
            <person name="Goto N."/>
            <person name="Arisue N."/>
            <person name="Palacpac N.M.Q."/>
            <person name="Honma H."/>
            <person name="Yagi M."/>
            <person name="Tougan T."/>
            <person name="Katakai Y."/>
            <person name="Kaneko O."/>
            <person name="Mita T."/>
            <person name="Kita K."/>
            <person name="Yasutomi Y."/>
            <person name="Sutton P.L."/>
            <person name="Shakhbatyan R."/>
            <person name="Horii T."/>
            <person name="Yasunaga T."/>
            <person name="Barnwell J.W."/>
            <person name="Escalante A.A."/>
            <person name="Carlton J.M."/>
            <person name="Tanabe K."/>
        </authorList>
    </citation>
    <scope>NUCLEOTIDE SEQUENCE [LARGE SCALE GENOMIC DNA]</scope>
    <source>
        <strain evidence="3 4">B</strain>
    </source>
</reference>
<evidence type="ECO:0000256" key="2">
    <source>
        <dbReference type="SAM" id="SignalP"/>
    </source>
</evidence>
<keyword evidence="2" id="KW-0732">Signal</keyword>
<dbReference type="OMA" id="CYMRYTF"/>
<organism evidence="3 4">
    <name type="scientific">Plasmodium cynomolgi (strain B)</name>
    <dbReference type="NCBI Taxonomy" id="1120755"/>
    <lineage>
        <taxon>Eukaryota</taxon>
        <taxon>Sar</taxon>
        <taxon>Alveolata</taxon>
        <taxon>Apicomplexa</taxon>
        <taxon>Aconoidasida</taxon>
        <taxon>Haemosporida</taxon>
        <taxon>Plasmodiidae</taxon>
        <taxon>Plasmodium</taxon>
        <taxon>Plasmodium (Plasmodium)</taxon>
    </lineage>
</organism>
<feature type="region of interest" description="Disordered" evidence="1">
    <location>
        <begin position="98"/>
        <end position="156"/>
    </location>
</feature>
<dbReference type="OrthoDB" id="372937at2759"/>
<protein>
    <recommendedName>
        <fullName evidence="5">Secreted ookinete protein</fullName>
    </recommendedName>
</protein>
<dbReference type="AlphaFoldDB" id="K6UDS4"/>
<dbReference type="GeneID" id="14693471"/>
<feature type="signal peptide" evidence="2">
    <location>
        <begin position="1"/>
        <end position="23"/>
    </location>
</feature>
<gene>
    <name evidence="3" type="ORF">PCYB_111270</name>
</gene>